<organism evidence="2 3">
    <name type="scientific">Pseudokineococcus lusitanus</name>
    <dbReference type="NCBI Taxonomy" id="763993"/>
    <lineage>
        <taxon>Bacteria</taxon>
        <taxon>Bacillati</taxon>
        <taxon>Actinomycetota</taxon>
        <taxon>Actinomycetes</taxon>
        <taxon>Kineosporiales</taxon>
        <taxon>Kineosporiaceae</taxon>
        <taxon>Pseudokineococcus</taxon>
    </lineage>
</organism>
<keyword evidence="3" id="KW-1185">Reference proteome</keyword>
<sequence>MADQHEQSAAAPDEADGADGADRADGGAPGATPRRSPRGTHCWVLMPDVEPMPGVVAGWRRDEQGAWQARVAYALGDDGTGGVVMGWLPASCLRPLHAP</sequence>
<reference evidence="2 3" key="1">
    <citation type="journal article" date="2015" name="Stand. Genomic Sci.">
        <title>Genomic Encyclopedia of Bacterial and Archaeal Type Strains, Phase III: the genomes of soil and plant-associated and newly described type strains.</title>
        <authorList>
            <person name="Whitman W.B."/>
            <person name="Woyke T."/>
            <person name="Klenk H.P."/>
            <person name="Zhou Y."/>
            <person name="Lilburn T.G."/>
            <person name="Beck B.J."/>
            <person name="De Vos P."/>
            <person name="Vandamme P."/>
            <person name="Eisen J.A."/>
            <person name="Garrity G."/>
            <person name="Hugenholtz P."/>
            <person name="Kyrpides N.C."/>
        </authorList>
    </citation>
    <scope>NUCLEOTIDE SEQUENCE [LARGE SCALE GENOMIC DNA]</scope>
    <source>
        <strain evidence="2 3">CECT 7306</strain>
    </source>
</reference>
<feature type="region of interest" description="Disordered" evidence="1">
    <location>
        <begin position="1"/>
        <end position="41"/>
    </location>
</feature>
<dbReference type="Proteomes" id="UP000276232">
    <property type="component" value="Unassembled WGS sequence"/>
</dbReference>
<dbReference type="AlphaFoldDB" id="A0A3N1HQY3"/>
<evidence type="ECO:0000256" key="1">
    <source>
        <dbReference type="SAM" id="MobiDB-lite"/>
    </source>
</evidence>
<dbReference type="InParanoid" id="A0A3N1HQY3"/>
<comment type="caution">
    <text evidence="2">The sequence shown here is derived from an EMBL/GenBank/DDBJ whole genome shotgun (WGS) entry which is preliminary data.</text>
</comment>
<gene>
    <name evidence="2" type="ORF">EDC03_1044</name>
</gene>
<proteinExistence type="predicted"/>
<accession>A0A3N1HQY3</accession>
<dbReference type="EMBL" id="RJKN01000002">
    <property type="protein sequence ID" value="ROP44914.1"/>
    <property type="molecule type" value="Genomic_DNA"/>
</dbReference>
<name>A0A3N1HQY3_9ACTN</name>
<evidence type="ECO:0000313" key="3">
    <source>
        <dbReference type="Proteomes" id="UP000276232"/>
    </source>
</evidence>
<evidence type="ECO:0000313" key="2">
    <source>
        <dbReference type="EMBL" id="ROP44914.1"/>
    </source>
</evidence>
<protein>
    <submittedName>
        <fullName evidence="2">Uncharacterized protein</fullName>
    </submittedName>
</protein>